<feature type="compositionally biased region" description="Gly residues" evidence="1">
    <location>
        <begin position="390"/>
        <end position="401"/>
    </location>
</feature>
<dbReference type="Proteomes" id="UP001497392">
    <property type="component" value="Unassembled WGS sequence"/>
</dbReference>
<feature type="transmembrane region" description="Helical" evidence="2">
    <location>
        <begin position="147"/>
        <end position="173"/>
    </location>
</feature>
<feature type="compositionally biased region" description="Low complexity" evidence="1">
    <location>
        <begin position="256"/>
        <end position="329"/>
    </location>
</feature>
<keyword evidence="2" id="KW-1133">Transmembrane helix</keyword>
<reference evidence="4 5" key="1">
    <citation type="submission" date="2024-06" db="EMBL/GenBank/DDBJ databases">
        <authorList>
            <person name="Kraege A."/>
            <person name="Thomma B."/>
        </authorList>
    </citation>
    <scope>NUCLEOTIDE SEQUENCE [LARGE SCALE GENOMIC DNA]</scope>
</reference>
<keyword evidence="3" id="KW-0732">Signal</keyword>
<sequence length="409" mass="43074">MANLLLTVITSLLDGSDDILAPIGGFTSEWGQTAVDALARVIGMGIIMISGGSPEGTHWVVTLGAMLLSLYGSWVTAGGLDAARCCIGGSAFTHPSTFRIAKALYLAARDGTAARRAAYPDISYLTAIAGVMVEQSFVYLYGFLASFLMGLPATILIIPTASLMGAAASIVRLGIRHALLQGAAGGTAMHLQRLIFMGLFFITSPLLYSYGRWRFMASLHIITEGRSAILFLIDLFWAPPQQQQQQPEPEPAAIGHQQPQPAAIGHQQQQQPEPAAIGHQQPQPQPAAIGHQQQQQPQPAAIGHQQPQPQPAAIGHQQQQQPQPAADAHQQQRHPATRGRQRGSLSLQPLATSSLSLSLQPLATSSSSSLSLQPTPTSSSATQPPADVSEGGGRTGAGSTRGGRAQALR</sequence>
<feature type="compositionally biased region" description="Low complexity" evidence="1">
    <location>
        <begin position="360"/>
        <end position="386"/>
    </location>
</feature>
<keyword evidence="5" id="KW-1185">Reference proteome</keyword>
<accession>A0ABP1G4R5</accession>
<feature type="transmembrane region" description="Helical" evidence="2">
    <location>
        <begin position="194"/>
        <end position="211"/>
    </location>
</feature>
<comment type="caution">
    <text evidence="4">The sequence shown here is derived from an EMBL/GenBank/DDBJ whole genome shotgun (WGS) entry which is preliminary data.</text>
</comment>
<proteinExistence type="predicted"/>
<feature type="signal peptide" evidence="3">
    <location>
        <begin position="1"/>
        <end position="15"/>
    </location>
</feature>
<dbReference type="EMBL" id="CAXHTA020000016">
    <property type="protein sequence ID" value="CAL5226762.1"/>
    <property type="molecule type" value="Genomic_DNA"/>
</dbReference>
<feature type="region of interest" description="Disordered" evidence="1">
    <location>
        <begin position="241"/>
        <end position="344"/>
    </location>
</feature>
<evidence type="ECO:0000313" key="5">
    <source>
        <dbReference type="Proteomes" id="UP001497392"/>
    </source>
</evidence>
<feature type="compositionally biased region" description="Basic residues" evidence="1">
    <location>
        <begin position="331"/>
        <end position="341"/>
    </location>
</feature>
<protein>
    <submittedName>
        <fullName evidence="4">G9615 protein</fullName>
    </submittedName>
</protein>
<keyword evidence="2" id="KW-0472">Membrane</keyword>
<name>A0ABP1G4R5_9CHLO</name>
<evidence type="ECO:0000256" key="2">
    <source>
        <dbReference type="SAM" id="Phobius"/>
    </source>
</evidence>
<feature type="chain" id="PRO_5045392478" evidence="3">
    <location>
        <begin position="16"/>
        <end position="409"/>
    </location>
</feature>
<evidence type="ECO:0000256" key="3">
    <source>
        <dbReference type="SAM" id="SignalP"/>
    </source>
</evidence>
<evidence type="ECO:0000256" key="1">
    <source>
        <dbReference type="SAM" id="MobiDB-lite"/>
    </source>
</evidence>
<organism evidence="4 5">
    <name type="scientific">Coccomyxa viridis</name>
    <dbReference type="NCBI Taxonomy" id="1274662"/>
    <lineage>
        <taxon>Eukaryota</taxon>
        <taxon>Viridiplantae</taxon>
        <taxon>Chlorophyta</taxon>
        <taxon>core chlorophytes</taxon>
        <taxon>Trebouxiophyceae</taxon>
        <taxon>Trebouxiophyceae incertae sedis</taxon>
        <taxon>Coccomyxaceae</taxon>
        <taxon>Coccomyxa</taxon>
    </lineage>
</organism>
<feature type="region of interest" description="Disordered" evidence="1">
    <location>
        <begin position="360"/>
        <end position="409"/>
    </location>
</feature>
<gene>
    <name evidence="4" type="primary">g9615</name>
    <name evidence="4" type="ORF">VP750_LOCUS8668</name>
</gene>
<evidence type="ECO:0000313" key="4">
    <source>
        <dbReference type="EMBL" id="CAL5226762.1"/>
    </source>
</evidence>
<keyword evidence="2" id="KW-0812">Transmembrane</keyword>